<dbReference type="Pfam" id="PF00109">
    <property type="entry name" value="ketoacyl-synt"/>
    <property type="match status" value="2"/>
</dbReference>
<dbReference type="InterPro" id="IPR011032">
    <property type="entry name" value="GroES-like_sf"/>
</dbReference>
<gene>
    <name evidence="9" type="ORF">LZC95_34920</name>
</gene>
<dbReference type="InterPro" id="IPR009081">
    <property type="entry name" value="PP-bd_ACP"/>
</dbReference>
<evidence type="ECO:0000256" key="3">
    <source>
        <dbReference type="ARBA" id="ARBA00022679"/>
    </source>
</evidence>
<dbReference type="InterPro" id="IPR016035">
    <property type="entry name" value="Acyl_Trfase/lysoPLipase"/>
</dbReference>
<dbReference type="InterPro" id="IPR057326">
    <property type="entry name" value="KR_dom"/>
</dbReference>
<dbReference type="Pfam" id="PF08240">
    <property type="entry name" value="ADH_N"/>
    <property type="match status" value="2"/>
</dbReference>
<organism evidence="9 10">
    <name type="scientific">Pendulispora brunnea</name>
    <dbReference type="NCBI Taxonomy" id="2905690"/>
    <lineage>
        <taxon>Bacteria</taxon>
        <taxon>Pseudomonadati</taxon>
        <taxon>Myxococcota</taxon>
        <taxon>Myxococcia</taxon>
        <taxon>Myxococcales</taxon>
        <taxon>Sorangiineae</taxon>
        <taxon>Pendulisporaceae</taxon>
        <taxon>Pendulispora</taxon>
    </lineage>
</organism>
<dbReference type="InterPro" id="IPR016039">
    <property type="entry name" value="Thiolase-like"/>
</dbReference>
<dbReference type="Gene3D" id="3.40.50.720">
    <property type="entry name" value="NAD(P)-binding Rossmann-like Domain"/>
    <property type="match status" value="3"/>
</dbReference>
<keyword evidence="4" id="KW-0511">Multifunctional enzyme</keyword>
<feature type="region of interest" description="N-terminal hotdog fold" evidence="5">
    <location>
        <begin position="3423"/>
        <end position="3546"/>
    </location>
</feature>
<dbReference type="Pfam" id="PF02801">
    <property type="entry name" value="Ketoacyl-synt_C"/>
    <property type="match status" value="2"/>
</dbReference>
<dbReference type="Gene3D" id="3.40.50.11460">
    <property type="match status" value="2"/>
</dbReference>
<feature type="domain" description="Ketosynthase family 3 (KS3)" evidence="7">
    <location>
        <begin position="2523"/>
        <end position="2947"/>
    </location>
</feature>
<dbReference type="InterPro" id="IPR020841">
    <property type="entry name" value="PKS_Beta-ketoAc_synthase_dom"/>
</dbReference>
<feature type="domain" description="PKS/mFAS DH" evidence="8">
    <location>
        <begin position="1335"/>
        <end position="1605"/>
    </location>
</feature>
<dbReference type="Pfam" id="PF14765">
    <property type="entry name" value="PS-DH"/>
    <property type="match status" value="2"/>
</dbReference>
<protein>
    <submittedName>
        <fullName evidence="9">SDR family NAD(P)-dependent oxidoreductase</fullName>
    </submittedName>
</protein>
<dbReference type="InterPro" id="IPR016036">
    <property type="entry name" value="Malonyl_transacylase_ACP-bd"/>
</dbReference>
<dbReference type="Gene3D" id="3.40.47.10">
    <property type="match status" value="2"/>
</dbReference>
<dbReference type="InterPro" id="IPR042104">
    <property type="entry name" value="PKS_dehydratase_sf"/>
</dbReference>
<dbReference type="InterPro" id="IPR020843">
    <property type="entry name" value="ER"/>
</dbReference>
<dbReference type="InterPro" id="IPR001227">
    <property type="entry name" value="Ac_transferase_dom_sf"/>
</dbReference>
<dbReference type="Gene3D" id="1.10.1200.10">
    <property type="entry name" value="ACP-like"/>
    <property type="match status" value="3"/>
</dbReference>
<dbReference type="SUPFAM" id="SSF47336">
    <property type="entry name" value="ACP-like"/>
    <property type="match status" value="3"/>
</dbReference>
<feature type="active site" description="Proton donor; for dehydratase activity" evidence="5">
    <location>
        <position position="1532"/>
    </location>
</feature>
<proteinExistence type="predicted"/>
<evidence type="ECO:0000256" key="2">
    <source>
        <dbReference type="ARBA" id="ARBA00022553"/>
    </source>
</evidence>
<dbReference type="Gene3D" id="3.10.129.110">
    <property type="entry name" value="Polyketide synthase dehydratase"/>
    <property type="match status" value="2"/>
</dbReference>
<reference evidence="9 10" key="1">
    <citation type="submission" date="2021-12" db="EMBL/GenBank/DDBJ databases">
        <title>Discovery of the Pendulisporaceae a myxobacterial family with distinct sporulation behavior and unique specialized metabolism.</title>
        <authorList>
            <person name="Garcia R."/>
            <person name="Popoff A."/>
            <person name="Bader C.D."/>
            <person name="Loehr J."/>
            <person name="Walesch S."/>
            <person name="Walt C."/>
            <person name="Boldt J."/>
            <person name="Bunk B."/>
            <person name="Haeckl F.J.F.P.J."/>
            <person name="Gunesch A.P."/>
            <person name="Birkelbach J."/>
            <person name="Nuebel U."/>
            <person name="Pietschmann T."/>
            <person name="Bach T."/>
            <person name="Mueller R."/>
        </authorList>
    </citation>
    <scope>NUCLEOTIDE SEQUENCE [LARGE SCALE GENOMIC DNA]</scope>
    <source>
        <strain evidence="9 10">MSr12523</strain>
    </source>
</reference>
<dbReference type="Pfam" id="PF08659">
    <property type="entry name" value="KR"/>
    <property type="match status" value="3"/>
</dbReference>
<dbReference type="PROSITE" id="PS00012">
    <property type="entry name" value="PHOSPHOPANTETHEINE"/>
    <property type="match status" value="3"/>
</dbReference>
<dbReference type="Pfam" id="PF22621">
    <property type="entry name" value="CurL-like_PKS_C"/>
    <property type="match status" value="1"/>
</dbReference>
<keyword evidence="3" id="KW-0808">Transferase</keyword>
<dbReference type="InterPro" id="IPR049900">
    <property type="entry name" value="PKS_mFAS_DH"/>
</dbReference>
<evidence type="ECO:0000259" key="6">
    <source>
        <dbReference type="PROSITE" id="PS50075"/>
    </source>
</evidence>
<dbReference type="PROSITE" id="PS50075">
    <property type="entry name" value="CARRIER"/>
    <property type="match status" value="3"/>
</dbReference>
<accession>A0ABZ2KNZ4</accession>
<dbReference type="InterPro" id="IPR020806">
    <property type="entry name" value="PKS_PP-bd"/>
</dbReference>
<dbReference type="PANTHER" id="PTHR43775:SF51">
    <property type="entry name" value="INACTIVE PHENOLPHTHIOCEROL SYNTHESIS POLYKETIDE SYNTHASE TYPE I PKS1-RELATED"/>
    <property type="match status" value="1"/>
</dbReference>
<dbReference type="InterPro" id="IPR018201">
    <property type="entry name" value="Ketoacyl_synth_AS"/>
</dbReference>
<dbReference type="InterPro" id="IPR006162">
    <property type="entry name" value="Ppantetheine_attach_site"/>
</dbReference>
<evidence type="ECO:0000259" key="7">
    <source>
        <dbReference type="PROSITE" id="PS52004"/>
    </source>
</evidence>
<dbReference type="Pfam" id="PF22953">
    <property type="entry name" value="SpnB_Rossmann"/>
    <property type="match status" value="2"/>
</dbReference>
<evidence type="ECO:0000256" key="4">
    <source>
        <dbReference type="ARBA" id="ARBA00023268"/>
    </source>
</evidence>
<dbReference type="InterPro" id="IPR049552">
    <property type="entry name" value="PKS_DH_N"/>
</dbReference>
<dbReference type="SMART" id="SM00826">
    <property type="entry name" value="PKS_DH"/>
    <property type="match status" value="2"/>
</dbReference>
<dbReference type="Gene3D" id="3.30.70.3290">
    <property type="match status" value="2"/>
</dbReference>
<keyword evidence="2" id="KW-0597">Phosphoprotein</keyword>
<dbReference type="PROSITE" id="PS00606">
    <property type="entry name" value="KS3_1"/>
    <property type="match status" value="2"/>
</dbReference>
<feature type="domain" description="Ketosynthase family 3 (KS3)" evidence="7">
    <location>
        <begin position="450"/>
        <end position="871"/>
    </location>
</feature>
<dbReference type="Pfam" id="PF16197">
    <property type="entry name" value="KAsynt_C_assoc"/>
    <property type="match status" value="1"/>
</dbReference>
<dbReference type="PANTHER" id="PTHR43775">
    <property type="entry name" value="FATTY ACID SYNTHASE"/>
    <property type="match status" value="1"/>
</dbReference>
<dbReference type="PROSITE" id="PS52019">
    <property type="entry name" value="PKS_MFAS_DH"/>
    <property type="match status" value="2"/>
</dbReference>
<dbReference type="InterPro" id="IPR014030">
    <property type="entry name" value="Ketoacyl_synth_N"/>
</dbReference>
<dbReference type="SUPFAM" id="SSF50129">
    <property type="entry name" value="GroES-like"/>
    <property type="match status" value="2"/>
</dbReference>
<dbReference type="CDD" id="cd08952">
    <property type="entry name" value="KR_1_SDR_x"/>
    <property type="match status" value="1"/>
</dbReference>
<dbReference type="Pfam" id="PF00550">
    <property type="entry name" value="PP-binding"/>
    <property type="match status" value="3"/>
</dbReference>
<keyword evidence="10" id="KW-1185">Reference proteome</keyword>
<dbReference type="CDD" id="cd05195">
    <property type="entry name" value="enoyl_red"/>
    <property type="match status" value="2"/>
</dbReference>
<dbReference type="Pfam" id="PF00698">
    <property type="entry name" value="Acyl_transf_1"/>
    <property type="match status" value="2"/>
</dbReference>
<feature type="domain" description="PKS/mFAS DH" evidence="8">
    <location>
        <begin position="3423"/>
        <end position="3689"/>
    </location>
</feature>
<dbReference type="InterPro" id="IPR050091">
    <property type="entry name" value="PKS_NRPS_Biosynth_Enz"/>
</dbReference>
<evidence type="ECO:0000313" key="9">
    <source>
        <dbReference type="EMBL" id="WXB00245.1"/>
    </source>
</evidence>
<dbReference type="SMART" id="SM01294">
    <property type="entry name" value="PKS_PP_betabranch"/>
    <property type="match status" value="1"/>
</dbReference>
<dbReference type="InterPro" id="IPR002364">
    <property type="entry name" value="Quin_OxRdtase/zeta-crystal_CS"/>
</dbReference>
<dbReference type="InterPro" id="IPR055123">
    <property type="entry name" value="SpnB-like_Rossmann"/>
</dbReference>
<dbReference type="SUPFAM" id="SSF55048">
    <property type="entry name" value="Probable ACP-binding domain of malonyl-CoA ACP transacylase"/>
    <property type="match status" value="2"/>
</dbReference>
<evidence type="ECO:0000256" key="1">
    <source>
        <dbReference type="ARBA" id="ARBA00022450"/>
    </source>
</evidence>
<feature type="region of interest" description="N-terminal hotdog fold" evidence="5">
    <location>
        <begin position="1335"/>
        <end position="1459"/>
    </location>
</feature>
<dbReference type="InterPro" id="IPR014043">
    <property type="entry name" value="Acyl_transferase_dom"/>
</dbReference>
<feature type="region of interest" description="C-terminal hotdog fold" evidence="5">
    <location>
        <begin position="3557"/>
        <end position="3689"/>
    </location>
</feature>
<dbReference type="SUPFAM" id="SSF51735">
    <property type="entry name" value="NAD(P)-binding Rossmann-fold domains"/>
    <property type="match status" value="8"/>
</dbReference>
<evidence type="ECO:0000259" key="8">
    <source>
        <dbReference type="PROSITE" id="PS52019"/>
    </source>
</evidence>
<dbReference type="Pfam" id="PF13602">
    <property type="entry name" value="ADH_zinc_N_2"/>
    <property type="match status" value="2"/>
</dbReference>
<dbReference type="InterPro" id="IPR036736">
    <property type="entry name" value="ACP-like_sf"/>
</dbReference>
<feature type="domain" description="Carrier" evidence="6">
    <location>
        <begin position="2426"/>
        <end position="2501"/>
    </location>
</feature>
<dbReference type="SMART" id="SM00822">
    <property type="entry name" value="PKS_KR"/>
    <property type="match status" value="3"/>
</dbReference>
<dbReference type="SMART" id="SM00825">
    <property type="entry name" value="PKS_KS"/>
    <property type="match status" value="2"/>
</dbReference>
<dbReference type="Pfam" id="PF21089">
    <property type="entry name" value="PKS_DH_N"/>
    <property type="match status" value="2"/>
</dbReference>
<dbReference type="PROSITE" id="PS52004">
    <property type="entry name" value="KS3_2"/>
    <property type="match status" value="2"/>
</dbReference>
<dbReference type="Gene3D" id="3.90.180.10">
    <property type="entry name" value="Medium-chain alcohol dehydrogenases, catalytic domain"/>
    <property type="match status" value="2"/>
</dbReference>
<keyword evidence="1" id="KW-0596">Phosphopantetheine</keyword>
<feature type="active site" description="Proton acceptor; for dehydratase activity" evidence="5">
    <location>
        <position position="1367"/>
    </location>
</feature>
<dbReference type="InterPro" id="IPR013154">
    <property type="entry name" value="ADH-like_N"/>
</dbReference>
<dbReference type="InterPro" id="IPR036291">
    <property type="entry name" value="NAD(P)-bd_dom_sf"/>
</dbReference>
<dbReference type="SMART" id="SM00829">
    <property type="entry name" value="PKS_ER"/>
    <property type="match status" value="2"/>
</dbReference>
<name>A0ABZ2KNZ4_9BACT</name>
<feature type="active site" description="Proton acceptor; for dehydratase activity" evidence="5">
    <location>
        <position position="3455"/>
    </location>
</feature>
<feature type="domain" description="Carrier" evidence="6">
    <location>
        <begin position="351"/>
        <end position="429"/>
    </location>
</feature>
<feature type="active site" description="Proton donor; for dehydratase activity" evidence="5">
    <location>
        <position position="3616"/>
    </location>
</feature>
<dbReference type="InterPro" id="IPR020807">
    <property type="entry name" value="PKS_DH"/>
</dbReference>
<dbReference type="InterPro" id="IPR032821">
    <property type="entry name" value="PKS_assoc"/>
</dbReference>
<dbReference type="Gene3D" id="3.40.366.10">
    <property type="entry name" value="Malonyl-Coenzyme A Acyl Carrier Protein, domain 2"/>
    <property type="match status" value="2"/>
</dbReference>
<feature type="domain" description="Carrier" evidence="6">
    <location>
        <begin position="4495"/>
        <end position="4570"/>
    </location>
</feature>
<dbReference type="PROSITE" id="PS01162">
    <property type="entry name" value="QOR_ZETA_CRYSTAL"/>
    <property type="match status" value="2"/>
</dbReference>
<dbReference type="InterPro" id="IPR014031">
    <property type="entry name" value="Ketoacyl_synth_C"/>
</dbReference>
<dbReference type="InterPro" id="IPR013968">
    <property type="entry name" value="PKS_KR"/>
</dbReference>
<dbReference type="Proteomes" id="UP001379533">
    <property type="component" value="Chromosome"/>
</dbReference>
<dbReference type="EMBL" id="CP089982">
    <property type="protein sequence ID" value="WXB00245.1"/>
    <property type="molecule type" value="Genomic_DNA"/>
</dbReference>
<sequence length="4650" mass="493339">MTWGLGRVVALEHPERWGGLIDVGPDAKAAEHVLWALGLGSADEDQLAVRNGKLHARRLVRAPAAKSAGPPSAVRGTVLITGGTGALGAHVARWYAQHGAEHLVLASRRGMDAPGAEALQAELTGLGARVSIVACDASERRALEELLSSIPGEYPLTAVVHAAGTIDDGLLGSLTPERLRAVIRGKLDAAMNLHELTRGYELSAFILISSIAGVLGSPGQGNYAAANAFLDALAQQRRARGLPATSIAWGPWAGGGMVDDRVAAELRRRGVSRMAPALAVTALGQALEHGETNVTVADIDWARFAPAFAASRSRPLLHDLSDAQHALADTPKAFSPSSALIAKLRPLRADERLRHLVSLVQAETAAVLGHSAASQVDVHKGFFDLGLDSLTALELRRRLQNATGVKVSTTVTFDHPTPEHVAIHVRDALAADLGELAGLQDALAVRVASDEPVAIVGMALKLPGGAEDAESFWRLLEQERDAVVEIPTSRWNVAALYESPNKSYVRHAALLDGVELFDASFFGISPREAKSVDPQHRLLLEASWQALEQAGIVPGSLKDTETGVFVGVGAGEYTLQRGPDELDGYAIQGTSPSFAAGRLAFTLGLQGPALSVDTACSSSLVALHLACQALRRGECDLALAAGVQVMSSADVFILLSRAGVLAADGHSRVFSANADGYGRGEGVVVLALERLSEARKHGHDVHVLIRGSAINHDGASSGITVPNGTSQQKVIRAALRDAGLSPRDVDVVECHGTGTSLGDPIEVQALAAVYGEGRSADQPLLLGAVKTNVGHLEWAAGLVGVAKMVASLQHEALPATLHTTPRNANLEWETLPVRVVDALRPWRRRNDGTPRRAGVSAFGLSGTNAHVIVEEAPKGALEESRPSMAAAALPVLLSGKSEEALRAQASRLREHLAAHAELELRDVAYSLSTTRSHFDCRAVFVPRERTELLEALEAFARGRSGSPIVRRGSREGGKLAMLFTGQGSQRAGMGRTLYEVFPVFRDAMDTVCGFLDSPRLREVLFAAEGTKEAGLLHETQYTQTGLFALEVALYRLMESWGVQAEILLGHSIGELVAAHVSGVLNLEDACTLVGARARLMQALPRCGAMVAVRASEAEVLESLAGRAGVCIAGVNGPTSTVVSGDEDAIHEVATAFESHGRKVTRLRVSHAFHSQHMDGMLEAYGRVARGLKYGAPRIPVVSNVTGKVGTDFGSWEYWVAQVREAVRFADGLRTLEGEGVRTYLELGPQGVLSGLGQETVSNASFVPALRKGRDEVETLSVAVGELHGHGQRVDWRAYFEPWHARRVNLPTYAFQRERFWLDAPRRARGGTSGVSPMEHPLLEGVVRVAENDEVLFTGQLSLAEQAWLGEHEILGRIVFPGTAFVELAMVAAHRLELEDVEELTLESALTIPRDRAMQLQMSVGSADETGRRSLAIYTRPRQEAEASWTRHATGTLGPGTAPAKFELHAWPPEGSTAVALDGLYERLAEAGYGYGPAFQGLRGAWRRGEELFAEVELPESAVKEAERFGLHPALLDAALHALTLEGSGDMELPFSWSGVSLRAVGATRLRVRLEKGERGVSLWVADATGEPVATVQAFTSRPVSAERWQNAPATHPDALWYVAWTDAEALAAEVAEHSIALVGGDPLGLTRALQAGAKRFASHADLDALKAALEQGAALPEVVVVPFARSAENEDVIAAAHEATARALALLQTWLEDARFGNSRLVLVTQGAIATHAGEDVADLVHAALWGLVRSAQAENSEQRIVLVDMDKGDASRRALASAIDAAESQMALREGRCLVPRLAAARAQDALVPPPSPAWRLDIPTKGTLESLALVPHPEALAPLGAGQVRMAVHAAGLNFRDVLDALGMYPGDAGPLGGEGAGVVLEVGAGVTKVAAGDRVMGMLPAAFGPIAIADQRMIARMPAGWSFREAASVPIVFLTAYYALVDLGHVKAGERVLIHAAAGGVGMAATQLARYLGAEVFGTASPGKWETLRALGFDEAHTASSRTLDFEAHFRQSTGGRGVEVVLDSLAREYVDASLRLLPSGGRFLEMGKTDIRDPAIVAAEHPGISYRAFDLIEAGPERIQEMLGELISLFERGVLRPLPITPCDIRQAPRAFRTLAQASRVGKFVLTVPHAIDAQGTVLITGGTGTLGALMARHMVRAHGVKHLLLTSRQGPTAAGAEALKSELELAGARVSIAACDTADRSALRALLDSVPGDHPLTAVIHAAGTVDDGIIGSLTPERLHTVLRAKLDAAMHLHELTEKYELSAFVLFSSVAGLLGGPGQGNYAAGNAFLDALAQHRRSRGHTALSLDWGYWTEKSGITAHLTEADLRRMARGGVLGLSADEGLALFDVALARPDAVLVPAHFDLAALGQQAAHSGALHPLFRRLIRHRASRRMANARRDAGATTTLKERLRALSPSERDRAQLDLVRADVATVLGMASATALDPHRPLQELGLDSLMAVELRNRLAATTGLRLHPTLLFDHPTAAALARYLTTQWLGDDTEPAAPPARLPAGTPTHEDAIAIVAMGCRYPGGVRTPDDLWRLVGEGREAITDFPSNRGWDVERLYDPDPDAKGKSYAREGGFLHDADQFDAAFFGISPRETMAIDPQQRLLLETTWETLERAGIDPTTLAGSQTGVFVGVIYNDYLQLPAPDDLEGYVGMGSSPSVASGRIAYAFGLHGPTMTVDTACSSSLVAVHLACQALRQGECSLALAGGVTVMATPGVFVAFSRQRGLSPDGRCRSFSAEANGTSWGEGAGMLLLERLSDAKRNGHPIVGLVRGSAVNQDGKSQGLTAPNGPAQERVIRQALESARLGASEIDAVEAHGTGTRLGDPIEARALMGTYGEAHTKDKPLWLGSLKSNVGHTQAAAGVGGIIKMVLAMQHGMLPKTLHAEHPSPHIDWSTGTVRLLSEPVAWVANGHPRRAGVSSFGVSGTNAHLIIEEAPRDARTEDAPRPETSPAALPVLVSGKSDMALRAQASLLREHLVAHPELDLVDVAYSLATSRTPFDHRAVVVARDRAELLGALETLGRGEPAANAVLGQSASFGSNEKVVFVFPGQGSQWAGMARSLLETSQVFRERIEACERAFAAYVDWSLSAILQGPESAEGGATLERVDVVQPVLFAVMVSLAALWRSMGIEPDAVVGHSQGEIAAAHVAGALSLEDAAKVVTLRSRALRQLAGKGAMAAVQLAADEVEKCLESFGERLSIASINSPQATVVSGEPEAVDALLEELSSRQVFARKVRVDYASHCAQIEAVEQELSERLSGLAPRASTIPFYSTVTGTKQEGTELDAEYWYRNLRQTVRFADAVGSLLGDGHRVFVEVSPHPVLTLALQETSEKVTAVGSLRREEGDFARLLLSFAELHTRGVDIDWNAFFNPWKARRIALPTYAFQRQRYWLEGPQRSAGDVASMGLAAAEHPLLGAGVPLANSDGYLYTGRLSLREHAWLSGHSVFGTVILPGTAFVELALIAAHRLGVEGIDELTLEAPLALPAEGAVQLQLTVGAPDETGRRPFALHARASAEDAPWTRHASGTLGAVDAASFELRTWPPPGATELGLEGLYERLGEAGLVYGDDFQGLRRVWTRGEELFAEVELPEAAAAERFALHPALLDAALHALAMQGAGEVELPFSWSGVSLRAVGATRLRVRFEKGASGVSLWVADAMGEPVATVQSFTSRPVSAAPATHADALWSVAWSEEKLPVVEAGKYTIALIGADSLGLTSALDVSASRFASLGALKEALDQGGAQPEVVVVPFALAAESTDVIAAAHEATGQALALLQAWLEDARFVASRLVLVTQGAIATHAGEDVADLAHAALWGLVRSAQAENPEQRIVLVDIDGSDDSRRAFTGAVDAAESQIALRGGRCLVPRLAPARAQDALVPPRSPAWRLDIPTKGTLESLALVAHPAAVAPLGAGQVRIAVHAAGLNFRDVLDALGMYPGDAGPLGGEAAGVVLEVGAGVTHVAPGDRVMGMWPAAFGPIAIADQRTITRMPAGWSFREGASVPIVFLTAYYGLVDLAHLNAGERVLIHAAAGGVGMAATQLARHLGAEVFGTASPGKWETLRALGFDEAHIASSRTLDFEAHFRQSTGGRGVDVVLDSLAREYVDASLRLMSSGGRFLEMGKTDIRETATVAAEHPGVSYRAFDLIEAGPERIQAILSELVSLFERGILRPLPITAWDMRQAPRAFRALAQAGHVGKFVLTVPRAMDPEGTVLITGGTGTLGALVARHLVREHGVKHLLLTSRQGANAKGAAALKDELEASGARVSIAACDAADRSALQTLLDSVPGEHPLTAVIHAAGTLDDGIIGSLTPERLHAVLRAKLDAAVHLHELTEKHDLSAFVLFSSLAGVLGGVGQGNYAAANAFLDALAHHRRARGMAAVSIDWGYWAQKSNMTAHLADADLERMARGGLLPLSSNDGLALLDAALVRYDAALVAARFDAPALRTHAVLPPLLRGLVRTPRALPTAARATADSSIEQRLLALPAEFRERTLLDLVRAEVATVLGMASPAALEPGRPLREVGIDSLMALELRNRLAAKTGLRLQSTLLFDYPSPAALASFLLGLLLPPEETSPDTLVAELDRAESTLWALYANDGARASITMRLQTLLKKWVSHEAPSSDSSLVQRLDAASDDELFRLIDHVRTE</sequence>
<dbReference type="SMART" id="SM00823">
    <property type="entry name" value="PKS_PP"/>
    <property type="match status" value="3"/>
</dbReference>
<dbReference type="InterPro" id="IPR049551">
    <property type="entry name" value="PKS_DH_C"/>
</dbReference>
<evidence type="ECO:0000313" key="10">
    <source>
        <dbReference type="Proteomes" id="UP001379533"/>
    </source>
</evidence>
<dbReference type="SUPFAM" id="SSF53901">
    <property type="entry name" value="Thiolase-like"/>
    <property type="match status" value="2"/>
</dbReference>
<dbReference type="SUPFAM" id="SSF52151">
    <property type="entry name" value="FabD/lysophospholipase-like"/>
    <property type="match status" value="2"/>
</dbReference>
<feature type="region of interest" description="C-terminal hotdog fold" evidence="5">
    <location>
        <begin position="1471"/>
        <end position="1605"/>
    </location>
</feature>
<dbReference type="CDD" id="cd08956">
    <property type="entry name" value="KR_3_FAS_SDR_x"/>
    <property type="match status" value="2"/>
</dbReference>
<evidence type="ECO:0000256" key="5">
    <source>
        <dbReference type="PROSITE-ProRule" id="PRU01363"/>
    </source>
</evidence>
<dbReference type="SMART" id="SM00827">
    <property type="entry name" value="PKS_AT"/>
    <property type="match status" value="2"/>
</dbReference>
<dbReference type="CDD" id="cd00833">
    <property type="entry name" value="PKS"/>
    <property type="match status" value="2"/>
</dbReference>